<proteinExistence type="inferred from homology"/>
<dbReference type="InterPro" id="IPR012677">
    <property type="entry name" value="Nucleotide-bd_a/b_plait_sf"/>
</dbReference>
<reference evidence="5 6" key="1">
    <citation type="submission" date="2023-03" db="EMBL/GenBank/DDBJ databases">
        <title>Fodinicurvata sp. CAU 1616 isolated from sea sendiment.</title>
        <authorList>
            <person name="Kim W."/>
        </authorList>
    </citation>
    <scope>NUCLEOTIDE SEQUENCE [LARGE SCALE GENOMIC DNA]</scope>
    <source>
        <strain evidence="5 6">CAU 1616</strain>
    </source>
</reference>
<dbReference type="NCBIfam" id="NF004363">
    <property type="entry name" value="PRK05738.2-4"/>
    <property type="match status" value="1"/>
</dbReference>
<dbReference type="Gene3D" id="3.30.70.330">
    <property type="match status" value="1"/>
</dbReference>
<keyword evidence="6" id="KW-1185">Reference proteome</keyword>
<dbReference type="NCBIfam" id="NF004359">
    <property type="entry name" value="PRK05738.1-3"/>
    <property type="match status" value="1"/>
</dbReference>
<name>A0ABT5YQI8_9PROT</name>
<keyword evidence="3 4" id="KW-0687">Ribonucleoprotein</keyword>
<dbReference type="SUPFAM" id="SSF54189">
    <property type="entry name" value="Ribosomal proteins S24e, L23 and L15e"/>
    <property type="match status" value="1"/>
</dbReference>
<dbReference type="EMBL" id="JARHUD010000011">
    <property type="protein sequence ID" value="MDF2097247.1"/>
    <property type="molecule type" value="Genomic_DNA"/>
</dbReference>
<dbReference type="RefSeq" id="WP_275824030.1">
    <property type="nucleotide sequence ID" value="NZ_JARHUD010000011.1"/>
</dbReference>
<evidence type="ECO:0000313" key="5">
    <source>
        <dbReference type="EMBL" id="MDF2097247.1"/>
    </source>
</evidence>
<keyword evidence="4" id="KW-0694">RNA-binding</keyword>
<keyword evidence="2 4" id="KW-0689">Ribosomal protein</keyword>
<dbReference type="InterPro" id="IPR012678">
    <property type="entry name" value="Ribosomal_uL23/eL15/eS24_sf"/>
</dbReference>
<evidence type="ECO:0000256" key="4">
    <source>
        <dbReference type="HAMAP-Rule" id="MF_01369"/>
    </source>
</evidence>
<evidence type="ECO:0000256" key="2">
    <source>
        <dbReference type="ARBA" id="ARBA00022980"/>
    </source>
</evidence>
<dbReference type="GO" id="GO:0005840">
    <property type="term" value="C:ribosome"/>
    <property type="evidence" value="ECO:0007669"/>
    <property type="project" value="UniProtKB-KW"/>
</dbReference>
<evidence type="ECO:0000313" key="6">
    <source>
        <dbReference type="Proteomes" id="UP001215503"/>
    </source>
</evidence>
<dbReference type="InterPro" id="IPR013025">
    <property type="entry name" value="Ribosomal_uL23-like"/>
</dbReference>
<evidence type="ECO:0000256" key="3">
    <source>
        <dbReference type="ARBA" id="ARBA00023274"/>
    </source>
</evidence>
<organism evidence="5 6">
    <name type="scientific">Aquibaculum arenosum</name>
    <dbReference type="NCBI Taxonomy" id="3032591"/>
    <lineage>
        <taxon>Bacteria</taxon>
        <taxon>Pseudomonadati</taxon>
        <taxon>Pseudomonadota</taxon>
        <taxon>Alphaproteobacteria</taxon>
        <taxon>Rhodospirillales</taxon>
        <taxon>Rhodovibrionaceae</taxon>
        <taxon>Aquibaculum</taxon>
    </lineage>
</organism>
<dbReference type="HAMAP" id="MF_01369_B">
    <property type="entry name" value="Ribosomal_uL23_B"/>
    <property type="match status" value="1"/>
</dbReference>
<dbReference type="NCBIfam" id="NF004360">
    <property type="entry name" value="PRK05738.1-5"/>
    <property type="match status" value="1"/>
</dbReference>
<dbReference type="Pfam" id="PF00276">
    <property type="entry name" value="Ribosomal_L23"/>
    <property type="match status" value="1"/>
</dbReference>
<comment type="subunit">
    <text evidence="4">Part of the 50S ribosomal subunit. Contacts protein L29, and trigger factor when it is bound to the ribosome.</text>
</comment>
<protein>
    <recommendedName>
        <fullName evidence="4">Large ribosomal subunit protein uL23</fullName>
    </recommendedName>
</protein>
<comment type="function">
    <text evidence="4">One of the early assembly proteins it binds 23S rRNA. One of the proteins that surrounds the polypeptide exit tunnel on the outside of the ribosome. Forms the main docking site for trigger factor binding to the ribosome.</text>
</comment>
<keyword evidence="4" id="KW-0699">rRNA-binding</keyword>
<comment type="caution">
    <text evidence="5">The sequence shown here is derived from an EMBL/GenBank/DDBJ whole genome shotgun (WGS) entry which is preliminary data.</text>
</comment>
<evidence type="ECO:0000256" key="1">
    <source>
        <dbReference type="ARBA" id="ARBA00006700"/>
    </source>
</evidence>
<sequence>MSRARSRKKIEVRLSEERKLEMIRRPIITEKTTLMGEHNQVAFQVPLDATKPEIKAAVEGVFSVKVKAVNTLIAKGKTKRFRGRPGRRADIKKAMVTLEEGHSIDVTTGI</sequence>
<gene>
    <name evidence="4" type="primary">rplW</name>
    <name evidence="5" type="ORF">P2G67_14805</name>
</gene>
<dbReference type="PANTHER" id="PTHR11620">
    <property type="entry name" value="60S RIBOSOMAL PROTEIN L23A"/>
    <property type="match status" value="1"/>
</dbReference>
<accession>A0ABT5YQI8</accession>
<comment type="similarity">
    <text evidence="1 4">Belongs to the universal ribosomal protein uL23 family.</text>
</comment>
<dbReference type="Proteomes" id="UP001215503">
    <property type="component" value="Unassembled WGS sequence"/>
</dbReference>